<feature type="transmembrane region" description="Helical" evidence="2">
    <location>
        <begin position="169"/>
        <end position="191"/>
    </location>
</feature>
<gene>
    <name evidence="3" type="ORF">WOLCODRAFT_149751</name>
</gene>
<keyword evidence="2" id="KW-0812">Transmembrane</keyword>
<keyword evidence="2" id="KW-1133">Transmembrane helix</keyword>
<protein>
    <submittedName>
        <fullName evidence="3">Uncharacterized protein</fullName>
    </submittedName>
</protein>
<proteinExistence type="predicted"/>
<accession>A0A2H3JSS6</accession>
<sequence>MTFGLRRIKATPEGLGISHRGYALSVILAAHQVDVAPAPTRDTADAPHIPAPAVPVLPPVPAGDAARAAAGAAPPLAEQVPAPVAPSPPAARSAALPPLVGEPPAHTLGPLAPPVTNLFASPEELAAVRAAALSSADDGKVTPIPPIQKGSPLELGEFPIHYLAMGPPMALLILAGTCAPPSLLVFGLTCLRARRSQRVLHLAAAGRAGVAHLWPTHAIHVFA</sequence>
<evidence type="ECO:0000313" key="4">
    <source>
        <dbReference type="Proteomes" id="UP000218811"/>
    </source>
</evidence>
<feature type="region of interest" description="Disordered" evidence="1">
    <location>
        <begin position="79"/>
        <end position="99"/>
    </location>
</feature>
<organism evidence="3 4">
    <name type="scientific">Wolfiporia cocos (strain MD-104)</name>
    <name type="common">Brown rot fungus</name>
    <dbReference type="NCBI Taxonomy" id="742152"/>
    <lineage>
        <taxon>Eukaryota</taxon>
        <taxon>Fungi</taxon>
        <taxon>Dikarya</taxon>
        <taxon>Basidiomycota</taxon>
        <taxon>Agaricomycotina</taxon>
        <taxon>Agaricomycetes</taxon>
        <taxon>Polyporales</taxon>
        <taxon>Phaeolaceae</taxon>
        <taxon>Wolfiporia</taxon>
    </lineage>
</organism>
<dbReference type="Proteomes" id="UP000218811">
    <property type="component" value="Unassembled WGS sequence"/>
</dbReference>
<dbReference type="AlphaFoldDB" id="A0A2H3JSS6"/>
<keyword evidence="4" id="KW-1185">Reference proteome</keyword>
<reference evidence="3 4" key="1">
    <citation type="journal article" date="2012" name="Science">
        <title>The Paleozoic origin of enzymatic lignin decomposition reconstructed from 31 fungal genomes.</title>
        <authorList>
            <person name="Floudas D."/>
            <person name="Binder M."/>
            <person name="Riley R."/>
            <person name="Barry K."/>
            <person name="Blanchette R.A."/>
            <person name="Henrissat B."/>
            <person name="Martinez A.T."/>
            <person name="Otillar R."/>
            <person name="Spatafora J.W."/>
            <person name="Yadav J.S."/>
            <person name="Aerts A."/>
            <person name="Benoit I."/>
            <person name="Boyd A."/>
            <person name="Carlson A."/>
            <person name="Copeland A."/>
            <person name="Coutinho P.M."/>
            <person name="de Vries R.P."/>
            <person name="Ferreira P."/>
            <person name="Findley K."/>
            <person name="Foster B."/>
            <person name="Gaskell J."/>
            <person name="Glotzer D."/>
            <person name="Gorecki P."/>
            <person name="Heitman J."/>
            <person name="Hesse C."/>
            <person name="Hori C."/>
            <person name="Igarashi K."/>
            <person name="Jurgens J.A."/>
            <person name="Kallen N."/>
            <person name="Kersten P."/>
            <person name="Kohler A."/>
            <person name="Kuees U."/>
            <person name="Kumar T.K.A."/>
            <person name="Kuo A."/>
            <person name="LaButti K."/>
            <person name="Larrondo L.F."/>
            <person name="Lindquist E."/>
            <person name="Ling A."/>
            <person name="Lombard V."/>
            <person name="Lucas S."/>
            <person name="Lundell T."/>
            <person name="Martin R."/>
            <person name="McLaughlin D.J."/>
            <person name="Morgenstern I."/>
            <person name="Morin E."/>
            <person name="Murat C."/>
            <person name="Nagy L.G."/>
            <person name="Nolan M."/>
            <person name="Ohm R.A."/>
            <person name="Patyshakuliyeva A."/>
            <person name="Rokas A."/>
            <person name="Ruiz-Duenas F.J."/>
            <person name="Sabat G."/>
            <person name="Salamov A."/>
            <person name="Samejima M."/>
            <person name="Schmutz J."/>
            <person name="Slot J.C."/>
            <person name="St John F."/>
            <person name="Stenlid J."/>
            <person name="Sun H."/>
            <person name="Sun S."/>
            <person name="Syed K."/>
            <person name="Tsang A."/>
            <person name="Wiebenga A."/>
            <person name="Young D."/>
            <person name="Pisabarro A."/>
            <person name="Eastwood D.C."/>
            <person name="Martin F."/>
            <person name="Cullen D."/>
            <person name="Grigoriev I.V."/>
            <person name="Hibbett D.S."/>
        </authorList>
    </citation>
    <scope>NUCLEOTIDE SEQUENCE [LARGE SCALE GENOMIC DNA]</scope>
    <source>
        <strain evidence="3 4">MD-104</strain>
    </source>
</reference>
<name>A0A2H3JSS6_WOLCO</name>
<keyword evidence="2" id="KW-0472">Membrane</keyword>
<dbReference type="EMBL" id="KB468053">
    <property type="protein sequence ID" value="PCH39714.1"/>
    <property type="molecule type" value="Genomic_DNA"/>
</dbReference>
<evidence type="ECO:0000256" key="2">
    <source>
        <dbReference type="SAM" id="Phobius"/>
    </source>
</evidence>
<evidence type="ECO:0000313" key="3">
    <source>
        <dbReference type="EMBL" id="PCH39714.1"/>
    </source>
</evidence>
<feature type="compositionally biased region" description="Low complexity" evidence="1">
    <location>
        <begin position="90"/>
        <end position="99"/>
    </location>
</feature>
<evidence type="ECO:0000256" key="1">
    <source>
        <dbReference type="SAM" id="MobiDB-lite"/>
    </source>
</evidence>